<name>A0A835PG85_VANPL</name>
<dbReference type="Proteomes" id="UP000636800">
    <property type="component" value="Unassembled WGS sequence"/>
</dbReference>
<organism evidence="1 2">
    <name type="scientific">Vanilla planifolia</name>
    <name type="common">Vanilla</name>
    <dbReference type="NCBI Taxonomy" id="51239"/>
    <lineage>
        <taxon>Eukaryota</taxon>
        <taxon>Viridiplantae</taxon>
        <taxon>Streptophyta</taxon>
        <taxon>Embryophyta</taxon>
        <taxon>Tracheophyta</taxon>
        <taxon>Spermatophyta</taxon>
        <taxon>Magnoliopsida</taxon>
        <taxon>Liliopsida</taxon>
        <taxon>Asparagales</taxon>
        <taxon>Orchidaceae</taxon>
        <taxon>Vanilloideae</taxon>
        <taxon>Vanilleae</taxon>
        <taxon>Vanilla</taxon>
    </lineage>
</organism>
<reference evidence="1 2" key="1">
    <citation type="journal article" date="2020" name="Nat. Food">
        <title>A phased Vanilla planifolia genome enables genetic improvement of flavour and production.</title>
        <authorList>
            <person name="Hasing T."/>
            <person name="Tang H."/>
            <person name="Brym M."/>
            <person name="Khazi F."/>
            <person name="Huang T."/>
            <person name="Chambers A.H."/>
        </authorList>
    </citation>
    <scope>NUCLEOTIDE SEQUENCE [LARGE SCALE GENOMIC DNA]</scope>
    <source>
        <tissue evidence="1">Leaf</tissue>
    </source>
</reference>
<comment type="caution">
    <text evidence="1">The sequence shown here is derived from an EMBL/GenBank/DDBJ whole genome shotgun (WGS) entry which is preliminary data.</text>
</comment>
<proteinExistence type="predicted"/>
<dbReference type="AlphaFoldDB" id="A0A835PG85"/>
<dbReference type="OrthoDB" id="10267436at2759"/>
<protein>
    <submittedName>
        <fullName evidence="1">Uncharacterized protein</fullName>
    </submittedName>
</protein>
<sequence>MDETGACPNTQGFPTKRTRLKPPSFFSWVNKIDAFQSPMVCRPQSDFESYLNIGVWFNKYFHRARNFT</sequence>
<accession>A0A835PG85</accession>
<dbReference type="EMBL" id="JADCNL010000077">
    <property type="protein sequence ID" value="KAG0451097.1"/>
    <property type="molecule type" value="Genomic_DNA"/>
</dbReference>
<keyword evidence="2" id="KW-1185">Reference proteome</keyword>
<evidence type="ECO:0000313" key="1">
    <source>
        <dbReference type="EMBL" id="KAG0451097.1"/>
    </source>
</evidence>
<evidence type="ECO:0000313" key="2">
    <source>
        <dbReference type="Proteomes" id="UP000636800"/>
    </source>
</evidence>
<gene>
    <name evidence="1" type="ORF">HPP92_026600</name>
</gene>